<evidence type="ECO:0000256" key="1">
    <source>
        <dbReference type="SAM" id="SignalP"/>
    </source>
</evidence>
<dbReference type="STRING" id="311334.SAMN05421846_10691"/>
<dbReference type="AlphaFoldDB" id="A0A1G8JIC4"/>
<accession>A0A1G8JIC4</accession>
<protein>
    <submittedName>
        <fullName evidence="2">Uncharacterized protein</fullName>
    </submittedName>
</protein>
<reference evidence="3" key="1">
    <citation type="submission" date="2016-10" db="EMBL/GenBank/DDBJ databases">
        <authorList>
            <person name="Varghese N."/>
            <person name="Submissions S."/>
        </authorList>
    </citation>
    <scope>NUCLEOTIDE SEQUENCE [LARGE SCALE GENOMIC DNA]</scope>
    <source>
        <strain evidence="3">DSM 17071</strain>
    </source>
</reference>
<sequence length="142" mass="16689">MEKLHKYCLSVLLVIICSNISAQVNSGILENEDYKQLYELYSKILNRDCKASQEFCKNESPKHHFAIHDKRNANDIIGKNFPEKQHSRFFNNKKGSSFSENEKYCKLLLNFEKNSKENLFAKLLYFKAKVSKIRNKDYLSVI</sequence>
<dbReference type="Proteomes" id="UP000198869">
    <property type="component" value="Unassembled WGS sequence"/>
</dbReference>
<dbReference type="RefSeq" id="WP_089857804.1">
    <property type="nucleotide sequence ID" value="NZ_FNDW01000006.1"/>
</dbReference>
<keyword evidence="3" id="KW-1185">Reference proteome</keyword>
<organism evidence="2 3">
    <name type="scientific">Chryseobacterium taeanense</name>
    <dbReference type="NCBI Taxonomy" id="311334"/>
    <lineage>
        <taxon>Bacteria</taxon>
        <taxon>Pseudomonadati</taxon>
        <taxon>Bacteroidota</taxon>
        <taxon>Flavobacteriia</taxon>
        <taxon>Flavobacteriales</taxon>
        <taxon>Weeksellaceae</taxon>
        <taxon>Chryseobacterium group</taxon>
        <taxon>Chryseobacterium</taxon>
    </lineage>
</organism>
<evidence type="ECO:0000313" key="2">
    <source>
        <dbReference type="EMBL" id="SDI31039.1"/>
    </source>
</evidence>
<feature type="signal peptide" evidence="1">
    <location>
        <begin position="1"/>
        <end position="22"/>
    </location>
</feature>
<name>A0A1G8JIC4_9FLAO</name>
<keyword evidence="1" id="KW-0732">Signal</keyword>
<gene>
    <name evidence="2" type="ORF">SAMN05421846_10691</name>
</gene>
<feature type="chain" id="PRO_5011787216" evidence="1">
    <location>
        <begin position="23"/>
        <end position="142"/>
    </location>
</feature>
<evidence type="ECO:0000313" key="3">
    <source>
        <dbReference type="Proteomes" id="UP000198869"/>
    </source>
</evidence>
<dbReference type="EMBL" id="FNDW01000006">
    <property type="protein sequence ID" value="SDI31039.1"/>
    <property type="molecule type" value="Genomic_DNA"/>
</dbReference>
<proteinExistence type="predicted"/>
<dbReference type="OrthoDB" id="935812at2"/>